<sequence length="253" mass="28888">MKIKCADFNAVVISRPSFDDTALISFLESQGLDWVRSGGTEAEEIVEVSGRVCYLSFGKNRQSPRDNKSYIANLISQGHESVLEHVNWTVLLSGVSRGFTHQLVRHRVGFAYSQLSQQYHDESDALFVVPPSIKKNKELFTEWADDIYRSLSTYRKIINTVEKSQLTDKESLRELRTAARSALPNATESKIIITVNARALRHFFEVRGCLEGDWEMRQVACKLFEMVCCDAPSLFYDFKKVEMLDGSFKLVKR</sequence>
<dbReference type="Pfam" id="PF02511">
    <property type="entry name" value="Thy1"/>
    <property type="match status" value="1"/>
</dbReference>
<gene>
    <name evidence="1" type="primary">thyX</name>
    <name evidence="2" type="ORF">PUND_06417</name>
</gene>
<keyword evidence="1" id="KW-0274">FAD</keyword>
<protein>
    <recommendedName>
        <fullName evidence="1">Flavin-dependent thymidylate synthase</fullName>
        <shortName evidence="1">FDTS</shortName>
        <ecNumber evidence="1">2.1.1.148</ecNumber>
    </recommendedName>
    <alternativeName>
        <fullName evidence="1">FAD-dependent thymidylate synthase</fullName>
    </alternativeName>
    <alternativeName>
        <fullName evidence="1">Thymidylate synthase ThyX</fullName>
        <shortName evidence="1">TS</shortName>
        <shortName evidence="1">TSase</shortName>
    </alternativeName>
</protein>
<dbReference type="Proteomes" id="UP000016534">
    <property type="component" value="Unassembled WGS sequence"/>
</dbReference>
<comment type="pathway">
    <text evidence="1">Pyrimidine metabolism; dTTP biosynthesis.</text>
</comment>
<feature type="binding site" evidence="1">
    <location>
        <begin position="196"/>
        <end position="198"/>
    </location>
    <ligand>
        <name>FAD</name>
        <dbReference type="ChEBI" id="CHEBI:57692"/>
        <note>ligand shared between neighboring subunits</note>
    </ligand>
</feature>
<dbReference type="InterPro" id="IPR003669">
    <property type="entry name" value="Thymidylate_synthase_ThyX"/>
</dbReference>
<feature type="binding site" evidence="1">
    <location>
        <position position="202"/>
    </location>
    <ligand>
        <name>FAD</name>
        <dbReference type="ChEBI" id="CHEBI:57692"/>
        <note>ligand shared between neighboring subunits</note>
    </ligand>
</feature>
<feature type="binding site" evidence="1">
    <location>
        <position position="114"/>
    </location>
    <ligand>
        <name>FAD</name>
        <dbReference type="ChEBI" id="CHEBI:57692"/>
        <note>ligand shared between neighboring subunits</note>
    </ligand>
</feature>
<comment type="catalytic activity">
    <reaction evidence="1">
        <text>dUMP + (6R)-5,10-methylene-5,6,7,8-tetrahydrofolate + NADPH + H(+) = dTMP + (6S)-5,6,7,8-tetrahydrofolate + NADP(+)</text>
        <dbReference type="Rhea" id="RHEA:29043"/>
        <dbReference type="ChEBI" id="CHEBI:15378"/>
        <dbReference type="ChEBI" id="CHEBI:15636"/>
        <dbReference type="ChEBI" id="CHEBI:57453"/>
        <dbReference type="ChEBI" id="CHEBI:57783"/>
        <dbReference type="ChEBI" id="CHEBI:58349"/>
        <dbReference type="ChEBI" id="CHEBI:63528"/>
        <dbReference type="ChEBI" id="CHEBI:246422"/>
        <dbReference type="EC" id="2.1.1.148"/>
    </reaction>
</comment>
<dbReference type="SUPFAM" id="SSF69796">
    <property type="entry name" value="Thymidylate synthase-complementing protein Thy1"/>
    <property type="match status" value="1"/>
</dbReference>
<feature type="binding site" evidence="1">
    <location>
        <position position="81"/>
    </location>
    <ligand>
        <name>FAD</name>
        <dbReference type="ChEBI" id="CHEBI:57692"/>
        <note>ligand shared between neighboring subunits</note>
    </ligand>
</feature>
<dbReference type="InterPro" id="IPR036098">
    <property type="entry name" value="Thymidylate_synthase_ThyX_sf"/>
</dbReference>
<keyword evidence="1" id="KW-0545">Nucleotide biosynthesis</keyword>
<keyword evidence="1" id="KW-0285">Flavoprotein</keyword>
<keyword evidence="1" id="KW-0489">Methyltransferase</keyword>
<comment type="caution">
    <text evidence="1">Lacks conserved residue(s) required for the propagation of feature annotation.</text>
</comment>
<evidence type="ECO:0000256" key="1">
    <source>
        <dbReference type="HAMAP-Rule" id="MF_01408"/>
    </source>
</evidence>
<keyword evidence="3" id="KW-1185">Reference proteome</keyword>
<reference evidence="2" key="1">
    <citation type="journal article" date="2012" name="J. Bacteriol.">
        <title>Genome sequences of type strains of seven species of the marine bacterium Pseudoalteromonas.</title>
        <authorList>
            <person name="Xie B.B."/>
            <person name="Shu Y.L."/>
            <person name="Qin Q.L."/>
            <person name="Rong J.C."/>
            <person name="Zhang X.Y."/>
            <person name="Chen X.L."/>
            <person name="Shi M."/>
            <person name="He H.L."/>
            <person name="Zhou B.C."/>
            <person name="Zhang Y.Z."/>
        </authorList>
    </citation>
    <scope>NUCLEOTIDE SEQUENCE [LARGE SCALE GENOMIC DNA]</scope>
    <source>
        <strain evidence="2">NCIMB 2128</strain>
    </source>
</reference>
<dbReference type="EC" id="2.1.1.148" evidence="1"/>
<feature type="binding site" description="in other chain" evidence="1">
    <location>
        <position position="180"/>
    </location>
    <ligand>
        <name>dUMP</name>
        <dbReference type="ChEBI" id="CHEBI:246422"/>
        <note>ligand shared between dimeric partners</note>
    </ligand>
</feature>
<comment type="function">
    <text evidence="1">Catalyzes the reductive methylation of 2'-deoxyuridine-5'-monophosphate (dUMP) to 2'-deoxythymidine-5'-monophosphate (dTMP) while utilizing 5,10-methylenetetrahydrofolate (mTHF) as the methyl donor, and NADPH and FADH(2) as the reductant.</text>
</comment>
<evidence type="ECO:0000313" key="3">
    <source>
        <dbReference type="Proteomes" id="UP000016534"/>
    </source>
</evidence>
<feature type="binding site" evidence="1">
    <location>
        <position position="207"/>
    </location>
    <ligand>
        <name>dUMP</name>
        <dbReference type="ChEBI" id="CHEBI:246422"/>
        <note>ligand shared between dimeric partners</note>
    </ligand>
</feature>
<comment type="similarity">
    <text evidence="1">Belongs to the thymidylate synthase ThyX family.</text>
</comment>
<comment type="caution">
    <text evidence="2">The sequence shown here is derived from an EMBL/GenBank/DDBJ whole genome shotgun (WGS) entry which is preliminary data.</text>
</comment>
<feature type="binding site" evidence="1">
    <location>
        <begin position="105"/>
        <end position="107"/>
    </location>
    <ligand>
        <name>FAD</name>
        <dbReference type="ChEBI" id="CHEBI:57692"/>
        <note>ligand shared between neighboring subunits</note>
    </ligand>
</feature>
<dbReference type="CDD" id="cd20175">
    <property type="entry name" value="ThyX"/>
    <property type="match status" value="1"/>
</dbReference>
<comment type="subunit">
    <text evidence="1">Homotetramer.</text>
</comment>
<keyword evidence="1" id="KW-0521">NADP</keyword>
<dbReference type="PROSITE" id="PS51331">
    <property type="entry name" value="THYX"/>
    <property type="match status" value="1"/>
</dbReference>
<organism evidence="2 3">
    <name type="scientific">Pseudoalteromonas undina</name>
    <dbReference type="NCBI Taxonomy" id="43660"/>
    <lineage>
        <taxon>Bacteria</taxon>
        <taxon>Pseudomonadati</taxon>
        <taxon>Pseudomonadota</taxon>
        <taxon>Gammaproteobacteria</taxon>
        <taxon>Alteromonadales</taxon>
        <taxon>Pseudoalteromonadaceae</taxon>
        <taxon>Pseudoalteromonas</taxon>
    </lineage>
</organism>
<dbReference type="Gene3D" id="3.30.1360.170">
    <property type="match status" value="1"/>
</dbReference>
<feature type="binding site" evidence="1">
    <location>
        <begin position="102"/>
        <end position="105"/>
    </location>
    <ligand>
        <name>dUMP</name>
        <dbReference type="ChEBI" id="CHEBI:246422"/>
        <note>ligand shared between dimeric partners</note>
    </ligand>
</feature>
<comment type="cofactor">
    <cofactor evidence="1">
        <name>FAD</name>
        <dbReference type="ChEBI" id="CHEBI:57692"/>
    </cofactor>
    <text evidence="1">Binds 4 FAD per tetramer. Each FAD binding site is formed by three monomers.</text>
</comment>
<proteinExistence type="inferred from homology"/>
<accession>A0ABN0NJH1</accession>
<dbReference type="PANTHER" id="PTHR34934">
    <property type="entry name" value="FLAVIN-DEPENDENT THYMIDYLATE SYNTHASE"/>
    <property type="match status" value="1"/>
</dbReference>
<dbReference type="NCBIfam" id="TIGR02170">
    <property type="entry name" value="thyX"/>
    <property type="match status" value="1"/>
</dbReference>
<evidence type="ECO:0000313" key="2">
    <source>
        <dbReference type="EMBL" id="ERG61542.1"/>
    </source>
</evidence>
<keyword evidence="1" id="KW-0808">Transferase</keyword>
<dbReference type="EMBL" id="AHCF02000013">
    <property type="protein sequence ID" value="ERG61542.1"/>
    <property type="molecule type" value="Genomic_DNA"/>
</dbReference>
<reference evidence="2" key="2">
    <citation type="submission" date="2013-04" db="EMBL/GenBank/DDBJ databases">
        <title>Genome sequence of Pseudoalteromonas undina.</title>
        <authorList>
            <person name="Xie B.-B."/>
            <person name="Rong J.-C."/>
            <person name="Qin Q.-L."/>
            <person name="Shu Y.-L."/>
            <person name="Zhang Y.-Z."/>
        </authorList>
    </citation>
    <scope>NUCLEOTIDE SEQUENCE</scope>
    <source>
        <strain evidence="2">NCIMB 2128</strain>
    </source>
</reference>
<feature type="active site" description="Involved in ionization of N3 of dUMP, leading to its activation" evidence="1">
    <location>
        <position position="207"/>
    </location>
</feature>
<dbReference type="PANTHER" id="PTHR34934:SF1">
    <property type="entry name" value="FLAVIN-DEPENDENT THYMIDYLATE SYNTHASE"/>
    <property type="match status" value="1"/>
</dbReference>
<dbReference type="HAMAP" id="MF_01408">
    <property type="entry name" value="ThyX"/>
    <property type="match status" value="1"/>
</dbReference>
<name>A0ABN0NJH1_9GAMM</name>